<evidence type="ECO:0000313" key="2">
    <source>
        <dbReference type="Proteomes" id="UP001057455"/>
    </source>
</evidence>
<proteinExistence type="predicted"/>
<sequence length="50" mass="6228">MKINLENTLKFLNIENKKRIIFKKTLTKVLKKNKNRIKKNIKYFRFLNLF</sequence>
<dbReference type="EMBL" id="BLIY01000027">
    <property type="protein sequence ID" value="GFE55940.1"/>
    <property type="molecule type" value="Genomic_DNA"/>
</dbReference>
<name>A0A9W5TE00_BABOV</name>
<keyword evidence="2" id="KW-1185">Reference proteome</keyword>
<accession>A0A9W5TE00</accession>
<keyword evidence="1" id="KW-0934">Plastid</keyword>
<geneLocation type="apicoplast" evidence="1"/>
<keyword evidence="1" id="KW-0933">Apicoplast</keyword>
<dbReference type="Proteomes" id="UP001057455">
    <property type="component" value="Unassembled WGS sequence"/>
</dbReference>
<dbReference type="AlphaFoldDB" id="A0A9W5TE00"/>
<organism evidence="1 2">
    <name type="scientific">Babesia ovis</name>
    <dbReference type="NCBI Taxonomy" id="5869"/>
    <lineage>
        <taxon>Eukaryota</taxon>
        <taxon>Sar</taxon>
        <taxon>Alveolata</taxon>
        <taxon>Apicomplexa</taxon>
        <taxon>Aconoidasida</taxon>
        <taxon>Piroplasmida</taxon>
        <taxon>Babesiidae</taxon>
        <taxon>Babesia</taxon>
    </lineage>
</organism>
<evidence type="ECO:0000313" key="1">
    <source>
        <dbReference type="EMBL" id="GFE55940.1"/>
    </source>
</evidence>
<reference evidence="1" key="1">
    <citation type="submission" date="2019-12" db="EMBL/GenBank/DDBJ databases">
        <title>Genome sequence of Babesia ovis.</title>
        <authorList>
            <person name="Yamagishi J."/>
            <person name="Sevinc F."/>
            <person name="Xuan X."/>
        </authorList>
    </citation>
    <scope>NUCLEOTIDE SEQUENCE</scope>
    <source>
        <strain evidence="1">Selcuk</strain>
    </source>
</reference>
<protein>
    <submittedName>
        <fullName evidence="1">Uncharacterized protein</fullName>
    </submittedName>
</protein>
<gene>
    <name evidence="1" type="ORF">BaOVIS_034930</name>
</gene>
<comment type="caution">
    <text evidence="1">The sequence shown here is derived from an EMBL/GenBank/DDBJ whole genome shotgun (WGS) entry which is preliminary data.</text>
</comment>